<dbReference type="Proteomes" id="UP000075882">
    <property type="component" value="Unassembled WGS sequence"/>
</dbReference>
<evidence type="ECO:0008006" key="3">
    <source>
        <dbReference type="Google" id="ProtNLM"/>
    </source>
</evidence>
<name>A0A8W7PAM1_ANOCL</name>
<accession>A0A8W7PAM1</accession>
<reference evidence="2" key="1">
    <citation type="submission" date="2022-08" db="UniProtKB">
        <authorList>
            <consortium name="EnsemblMetazoa"/>
        </authorList>
    </citation>
    <scope>IDENTIFICATION</scope>
</reference>
<organism evidence="2">
    <name type="scientific">Anopheles coluzzii</name>
    <name type="common">African malaria mosquito</name>
    <dbReference type="NCBI Taxonomy" id="1518534"/>
    <lineage>
        <taxon>Eukaryota</taxon>
        <taxon>Metazoa</taxon>
        <taxon>Ecdysozoa</taxon>
        <taxon>Arthropoda</taxon>
        <taxon>Hexapoda</taxon>
        <taxon>Insecta</taxon>
        <taxon>Pterygota</taxon>
        <taxon>Neoptera</taxon>
        <taxon>Endopterygota</taxon>
        <taxon>Diptera</taxon>
        <taxon>Nematocera</taxon>
        <taxon>Culicoidea</taxon>
        <taxon>Culicidae</taxon>
        <taxon>Anophelinae</taxon>
        <taxon>Anopheles</taxon>
    </lineage>
</organism>
<feature type="chain" id="PRO_5036504931" description="Secreted protein" evidence="1">
    <location>
        <begin position="16"/>
        <end position="179"/>
    </location>
</feature>
<keyword evidence="1" id="KW-0732">Signal</keyword>
<proteinExistence type="predicted"/>
<feature type="signal peptide" evidence="1">
    <location>
        <begin position="1"/>
        <end position="15"/>
    </location>
</feature>
<evidence type="ECO:0000256" key="1">
    <source>
        <dbReference type="SAM" id="SignalP"/>
    </source>
</evidence>
<dbReference type="AlphaFoldDB" id="A0A8W7PAM1"/>
<dbReference type="EnsemblMetazoa" id="ACOM028147-RA">
    <property type="protein sequence ID" value="ACOM028147-PA.1"/>
    <property type="gene ID" value="ACOM028147"/>
</dbReference>
<protein>
    <recommendedName>
        <fullName evidence="3">Secreted protein</fullName>
    </recommendedName>
</protein>
<evidence type="ECO:0000313" key="2">
    <source>
        <dbReference type="EnsemblMetazoa" id="ACOM028147-PA.1"/>
    </source>
</evidence>
<sequence>MRMMMVLVCNRSAVAHVSLCEPPTICSICLRVLPHRVCSIVIIRGGTSVSARPETNSIGADTNCILSTDRYWLRYSTSGRYCTAGCISSTAMSGMLVNVFSTITPISFAPYTASAARSIDTAPPSDRPNTTICPWSRSCRLKRWSSTERASAKKPFSLGVPVDRPYPRYSTISTLHWSV</sequence>